<dbReference type="Gene3D" id="3.20.20.450">
    <property type="entry name" value="EAL domain"/>
    <property type="match status" value="1"/>
</dbReference>
<evidence type="ECO:0000313" key="10">
    <source>
        <dbReference type="Proteomes" id="UP000335415"/>
    </source>
</evidence>
<dbReference type="NCBIfam" id="TIGR00229">
    <property type="entry name" value="sensory_box"/>
    <property type="match status" value="1"/>
</dbReference>
<dbReference type="SUPFAM" id="SSF141868">
    <property type="entry name" value="EAL domain-like"/>
    <property type="match status" value="1"/>
</dbReference>
<dbReference type="FunFam" id="3.30.70.270:FF:000001">
    <property type="entry name" value="Diguanylate cyclase domain protein"/>
    <property type="match status" value="1"/>
</dbReference>
<dbReference type="InterPro" id="IPR001633">
    <property type="entry name" value="EAL_dom"/>
</dbReference>
<gene>
    <name evidence="9" type="ORF">FJU30_05375</name>
</gene>
<sequence>MNQVPSDEHEANRLAALSEYGIHHVLSDSGFDGLINLAVNIFNASAVMISLIEAERQLFAASMGVSICETARNISFCSYTIQQKGIMVVPDTHKDPRFKHNPLVTGEPHIRFYAGIPLFSPSGYAIGSLCVIDKKPRAGLSVRDEQNMQDLAQLVMDNLEMRRLELARRASRSRFENIAFTSPDSIICADGDGLITYWNPASQVMLGYSSQQIIGKSIHTLFAEPALVPLRQLTGEKGKQGSGLTLELTVQAQDRSMIPVEMSLSSWADDDSVSYSAILRDITERRHNEERLFLLAHMDPLTGLANRTLLTSSLKKTLRHEAIMCVMMVDLDGFKDMNDNLGHGVGDEILVQVSKKIRASVRPGDVVARMGGDEFALLLPGLDDAREAAKIADRIINDIARSIIIDEQTINISASLGIVMYPAPGVCARDLLISADLALYQAKTEGKNCRRFFTRELREMSLAKHAFQSEFARAYQYGEFELFYQPQIRLADQSMVGAEALLRWRHPQKGLLAPAAFLTALESGPWAERVGDWVVLAACRQAAQWRRSGAPDFRLSVNLFGAQFRSGNLARKVHDVLAQSGLAPQALELEITENIILRHDENMLQPLTELHAEGIGIAFDDYGTGYASLSMLKNYPVTRLKIDQSFVRAMCDSPPDAAIVRAILYLGKSFGLDVIAEGVETIAQCERLKKKGCEQAQGYLFGRPMPVAEFEQRFNLNVGMARQG</sequence>
<evidence type="ECO:0000313" key="9">
    <source>
        <dbReference type="EMBL" id="KAA9001726.1"/>
    </source>
</evidence>
<dbReference type="InterPro" id="IPR035919">
    <property type="entry name" value="EAL_sf"/>
</dbReference>
<dbReference type="InterPro" id="IPR029016">
    <property type="entry name" value="GAF-like_dom_sf"/>
</dbReference>
<dbReference type="PANTHER" id="PTHR44757">
    <property type="entry name" value="DIGUANYLATE CYCLASE DGCP"/>
    <property type="match status" value="1"/>
</dbReference>
<dbReference type="InterPro" id="IPR000700">
    <property type="entry name" value="PAS-assoc_C"/>
</dbReference>
<evidence type="ECO:0000256" key="3">
    <source>
        <dbReference type="ARBA" id="ARBA00012528"/>
    </source>
</evidence>
<name>A0A5J5G5L2_9GAMM</name>
<dbReference type="SUPFAM" id="SSF55781">
    <property type="entry name" value="GAF domain-like"/>
    <property type="match status" value="1"/>
</dbReference>
<dbReference type="AlphaFoldDB" id="A0A5J5G5L2"/>
<dbReference type="SMART" id="SM00065">
    <property type="entry name" value="GAF"/>
    <property type="match status" value="1"/>
</dbReference>
<feature type="domain" description="GGDEF" evidence="8">
    <location>
        <begin position="322"/>
        <end position="455"/>
    </location>
</feature>
<comment type="pathway">
    <text evidence="2">Purine metabolism; 3',5'-cyclic di-GMP biosynthesis.</text>
</comment>
<dbReference type="CDD" id="cd00130">
    <property type="entry name" value="PAS"/>
    <property type="match status" value="1"/>
</dbReference>
<keyword evidence="10" id="KW-1185">Reference proteome</keyword>
<comment type="catalytic activity">
    <reaction evidence="4">
        <text>2 GTP = 3',3'-c-di-GMP + 2 diphosphate</text>
        <dbReference type="Rhea" id="RHEA:24898"/>
        <dbReference type="ChEBI" id="CHEBI:33019"/>
        <dbReference type="ChEBI" id="CHEBI:37565"/>
        <dbReference type="ChEBI" id="CHEBI:58805"/>
        <dbReference type="EC" id="2.7.7.65"/>
    </reaction>
</comment>
<dbReference type="InterPro" id="IPR035965">
    <property type="entry name" value="PAS-like_dom_sf"/>
</dbReference>
<dbReference type="SUPFAM" id="SSF55785">
    <property type="entry name" value="PYP-like sensor domain (PAS domain)"/>
    <property type="match status" value="1"/>
</dbReference>
<dbReference type="InterPro" id="IPR052155">
    <property type="entry name" value="Biofilm_reg_signaling"/>
</dbReference>
<comment type="cofactor">
    <cofactor evidence="1">
        <name>Mg(2+)</name>
        <dbReference type="ChEBI" id="CHEBI:18420"/>
    </cofactor>
</comment>
<dbReference type="RefSeq" id="WP_150433967.1">
    <property type="nucleotide sequence ID" value="NZ_VYKJ01000002.1"/>
</dbReference>
<proteinExistence type="predicted"/>
<dbReference type="InterPro" id="IPR003018">
    <property type="entry name" value="GAF"/>
</dbReference>
<dbReference type="SMART" id="SM00267">
    <property type="entry name" value="GGDEF"/>
    <property type="match status" value="1"/>
</dbReference>
<reference evidence="9 10" key="1">
    <citation type="submission" date="2019-09" db="EMBL/GenBank/DDBJ databases">
        <authorList>
            <person name="Li Y."/>
        </authorList>
    </citation>
    <scope>NUCLEOTIDE SEQUENCE [LARGE SCALE GENOMIC DNA]</scope>
    <source>
        <strain evidence="9 10">L3-3HA</strain>
    </source>
</reference>
<dbReference type="SMART" id="SM00091">
    <property type="entry name" value="PAS"/>
    <property type="match status" value="1"/>
</dbReference>
<evidence type="ECO:0000256" key="1">
    <source>
        <dbReference type="ARBA" id="ARBA00001946"/>
    </source>
</evidence>
<dbReference type="Gene3D" id="3.30.70.270">
    <property type="match status" value="1"/>
</dbReference>
<dbReference type="InterPro" id="IPR043128">
    <property type="entry name" value="Rev_trsase/Diguanyl_cyclase"/>
</dbReference>
<dbReference type="CDD" id="cd01948">
    <property type="entry name" value="EAL"/>
    <property type="match status" value="1"/>
</dbReference>
<feature type="domain" description="EAL" evidence="7">
    <location>
        <begin position="464"/>
        <end position="718"/>
    </location>
</feature>
<dbReference type="InterPro" id="IPR000160">
    <property type="entry name" value="GGDEF_dom"/>
</dbReference>
<dbReference type="EC" id="2.7.7.65" evidence="3"/>
<dbReference type="InterPro" id="IPR029787">
    <property type="entry name" value="Nucleotide_cyclase"/>
</dbReference>
<evidence type="ECO:0000256" key="4">
    <source>
        <dbReference type="ARBA" id="ARBA00034247"/>
    </source>
</evidence>
<dbReference type="OrthoDB" id="9804951at2"/>
<dbReference type="Pfam" id="PF00563">
    <property type="entry name" value="EAL"/>
    <property type="match status" value="1"/>
</dbReference>
<evidence type="ECO:0000256" key="2">
    <source>
        <dbReference type="ARBA" id="ARBA00004665"/>
    </source>
</evidence>
<protein>
    <recommendedName>
        <fullName evidence="3">diguanylate cyclase</fullName>
        <ecNumber evidence="3">2.7.7.65</ecNumber>
    </recommendedName>
</protein>
<dbReference type="Proteomes" id="UP000335415">
    <property type="component" value="Unassembled WGS sequence"/>
</dbReference>
<dbReference type="Gene3D" id="3.30.450.20">
    <property type="entry name" value="PAS domain"/>
    <property type="match status" value="1"/>
</dbReference>
<dbReference type="PROSITE" id="PS50112">
    <property type="entry name" value="PAS"/>
    <property type="match status" value="1"/>
</dbReference>
<dbReference type="Gene3D" id="3.30.450.40">
    <property type="match status" value="1"/>
</dbReference>
<dbReference type="Pfam" id="PF01590">
    <property type="entry name" value="GAF"/>
    <property type="match status" value="1"/>
</dbReference>
<comment type="caution">
    <text evidence="9">The sequence shown here is derived from an EMBL/GenBank/DDBJ whole genome shotgun (WGS) entry which is preliminary data.</text>
</comment>
<accession>A0A5J5G5L2</accession>
<evidence type="ECO:0000259" key="8">
    <source>
        <dbReference type="PROSITE" id="PS50887"/>
    </source>
</evidence>
<dbReference type="InterPro" id="IPR000014">
    <property type="entry name" value="PAS"/>
</dbReference>
<dbReference type="Pfam" id="PF13426">
    <property type="entry name" value="PAS_9"/>
    <property type="match status" value="1"/>
</dbReference>
<evidence type="ECO:0000259" key="7">
    <source>
        <dbReference type="PROSITE" id="PS50883"/>
    </source>
</evidence>
<dbReference type="SMART" id="SM00052">
    <property type="entry name" value="EAL"/>
    <property type="match status" value="1"/>
</dbReference>
<dbReference type="EMBL" id="VYKJ01000002">
    <property type="protein sequence ID" value="KAA9001726.1"/>
    <property type="molecule type" value="Genomic_DNA"/>
</dbReference>
<dbReference type="PROSITE" id="PS50887">
    <property type="entry name" value="GGDEF"/>
    <property type="match status" value="1"/>
</dbReference>
<dbReference type="PANTHER" id="PTHR44757:SF2">
    <property type="entry name" value="BIOFILM ARCHITECTURE MAINTENANCE PROTEIN MBAA"/>
    <property type="match status" value="1"/>
</dbReference>
<dbReference type="SUPFAM" id="SSF55073">
    <property type="entry name" value="Nucleotide cyclase"/>
    <property type="match status" value="1"/>
</dbReference>
<feature type="domain" description="PAS" evidence="5">
    <location>
        <begin position="171"/>
        <end position="225"/>
    </location>
</feature>
<dbReference type="Pfam" id="PF00990">
    <property type="entry name" value="GGDEF"/>
    <property type="match status" value="1"/>
</dbReference>
<evidence type="ECO:0000259" key="5">
    <source>
        <dbReference type="PROSITE" id="PS50112"/>
    </source>
</evidence>
<organism evidence="9 10">
    <name type="scientific">Affinibrenneria salicis</name>
    <dbReference type="NCBI Taxonomy" id="2590031"/>
    <lineage>
        <taxon>Bacteria</taxon>
        <taxon>Pseudomonadati</taxon>
        <taxon>Pseudomonadota</taxon>
        <taxon>Gammaproteobacteria</taxon>
        <taxon>Enterobacterales</taxon>
        <taxon>Pectobacteriaceae</taxon>
        <taxon>Affinibrenneria</taxon>
    </lineage>
</organism>
<dbReference type="CDD" id="cd01949">
    <property type="entry name" value="GGDEF"/>
    <property type="match status" value="1"/>
</dbReference>
<dbReference type="GO" id="GO:0052621">
    <property type="term" value="F:diguanylate cyclase activity"/>
    <property type="evidence" value="ECO:0007669"/>
    <property type="project" value="UniProtKB-EC"/>
</dbReference>
<dbReference type="NCBIfam" id="TIGR00254">
    <property type="entry name" value="GGDEF"/>
    <property type="match status" value="1"/>
</dbReference>
<evidence type="ECO:0000259" key="6">
    <source>
        <dbReference type="PROSITE" id="PS50113"/>
    </source>
</evidence>
<dbReference type="PROSITE" id="PS50883">
    <property type="entry name" value="EAL"/>
    <property type="match status" value="1"/>
</dbReference>
<feature type="domain" description="PAC" evidence="6">
    <location>
        <begin position="244"/>
        <end position="294"/>
    </location>
</feature>
<dbReference type="PROSITE" id="PS50113">
    <property type="entry name" value="PAC"/>
    <property type="match status" value="1"/>
</dbReference>